<keyword evidence="3" id="KW-1185">Reference proteome</keyword>
<dbReference type="InterPro" id="IPR053140">
    <property type="entry name" value="GDSL_Rv0518-like"/>
</dbReference>
<name>G8RT05_MYCRN</name>
<dbReference type="eggNOG" id="COG2755">
    <property type="taxonomic scope" value="Bacteria"/>
</dbReference>
<dbReference type="KEGG" id="mrh:MycrhN_2226"/>
<proteinExistence type="predicted"/>
<dbReference type="PANTHER" id="PTHR43784">
    <property type="entry name" value="GDSL-LIKE LIPASE/ACYLHYDROLASE, PUTATIVE (AFU_ORTHOLOGUE AFUA_2G00820)-RELATED"/>
    <property type="match status" value="1"/>
</dbReference>
<sequence>MSIEPPAALRGARGRSIGQIGAMVAFSRYVALGDSFTEGCGDPSSGRPNGLRGWADRVAEVLAQSNPEMRYVNLAVRGRTMDEILAEQLQTAVMLEPDIVTIHAGMNDLLLVRHDIDAMMARYADALKTLQQSGAVVLTFTAADLGTVPLFRRLRGRTAIYNELLRTTVDDLGVQLVDFWRFSEFRDPRLWDGDRIHLSPMGHERMAAKVLDTLTVPHNLTSRSAALLASTPPARSFWGDLRWAAAFAAPWVGRRLRRVTPGAGVTPKSTTLTQVLQPVG</sequence>
<dbReference type="PANTHER" id="PTHR43784:SF2">
    <property type="entry name" value="GDSL-LIKE LIPASE_ACYLHYDROLASE, PUTATIVE (AFU_ORTHOLOGUE AFUA_2G00820)-RELATED"/>
    <property type="match status" value="1"/>
</dbReference>
<dbReference type="Pfam" id="PF13472">
    <property type="entry name" value="Lipase_GDSL_2"/>
    <property type="match status" value="1"/>
</dbReference>
<evidence type="ECO:0000313" key="3">
    <source>
        <dbReference type="Proteomes" id="UP000005442"/>
    </source>
</evidence>
<feature type="domain" description="SGNH hydrolase-type esterase" evidence="1">
    <location>
        <begin position="31"/>
        <end position="205"/>
    </location>
</feature>
<dbReference type="Gene3D" id="3.40.50.1110">
    <property type="entry name" value="SGNH hydrolase"/>
    <property type="match status" value="1"/>
</dbReference>
<dbReference type="HOGENOM" id="CLU_069365_1_0_11"/>
<dbReference type="AlphaFoldDB" id="G8RT05"/>
<accession>G8RT05</accession>
<dbReference type="CDD" id="cd01832">
    <property type="entry name" value="SGNH_hydrolase_like_1"/>
    <property type="match status" value="1"/>
</dbReference>
<organism evidence="2 3">
    <name type="scientific">Mycolicibacterium rhodesiae (strain NBB3)</name>
    <name type="common">Mycobacterium rhodesiae</name>
    <dbReference type="NCBI Taxonomy" id="710685"/>
    <lineage>
        <taxon>Bacteria</taxon>
        <taxon>Bacillati</taxon>
        <taxon>Actinomycetota</taxon>
        <taxon>Actinomycetes</taxon>
        <taxon>Mycobacteriales</taxon>
        <taxon>Mycobacteriaceae</taxon>
        <taxon>Mycolicibacterium</taxon>
    </lineage>
</organism>
<protein>
    <submittedName>
        <fullName evidence="2">Lysophospholipase L1-like esterase</fullName>
    </submittedName>
</protein>
<evidence type="ECO:0000313" key="2">
    <source>
        <dbReference type="EMBL" id="AEV72817.1"/>
    </source>
</evidence>
<dbReference type="PATRIC" id="fig|710685.3.peg.2226"/>
<reference evidence="2 3" key="1">
    <citation type="submission" date="2011-12" db="EMBL/GenBank/DDBJ databases">
        <title>Complete sequence of Mycobacterium rhodesiae NBB3.</title>
        <authorList>
            <consortium name="US DOE Joint Genome Institute"/>
            <person name="Lucas S."/>
            <person name="Han J."/>
            <person name="Lapidus A."/>
            <person name="Cheng J.-F."/>
            <person name="Goodwin L."/>
            <person name="Pitluck S."/>
            <person name="Peters L."/>
            <person name="Mikhailova N."/>
            <person name="Gu W."/>
            <person name="Detter J.C."/>
            <person name="Han C."/>
            <person name="Tapia R."/>
            <person name="Land M."/>
            <person name="Hauser L."/>
            <person name="Kyrpides N."/>
            <person name="Ivanova N."/>
            <person name="Pagani I."/>
            <person name="Mattes T."/>
            <person name="Holmes A."/>
            <person name="Rutledge P."/>
            <person name="Paulsen I."/>
            <person name="Coleman N."/>
            <person name="Woyke T."/>
        </authorList>
    </citation>
    <scope>NUCLEOTIDE SEQUENCE [LARGE SCALE GENOMIC DNA]</scope>
    <source>
        <strain evidence="2 3">NBB3</strain>
    </source>
</reference>
<gene>
    <name evidence="2" type="ordered locus">MycrhN_2226</name>
</gene>
<dbReference type="SUPFAM" id="SSF52266">
    <property type="entry name" value="SGNH hydrolase"/>
    <property type="match status" value="1"/>
</dbReference>
<evidence type="ECO:0000259" key="1">
    <source>
        <dbReference type="Pfam" id="PF13472"/>
    </source>
</evidence>
<dbReference type="EMBL" id="CP003169">
    <property type="protein sequence ID" value="AEV72817.1"/>
    <property type="molecule type" value="Genomic_DNA"/>
</dbReference>
<dbReference type="InterPro" id="IPR036514">
    <property type="entry name" value="SGNH_hydro_sf"/>
</dbReference>
<dbReference type="InterPro" id="IPR013830">
    <property type="entry name" value="SGNH_hydro"/>
</dbReference>
<dbReference type="STRING" id="710685.MycrhN_2226"/>
<dbReference type="Proteomes" id="UP000005442">
    <property type="component" value="Chromosome"/>
</dbReference>